<feature type="compositionally biased region" description="Low complexity" evidence="2">
    <location>
        <begin position="88"/>
        <end position="105"/>
    </location>
</feature>
<feature type="compositionally biased region" description="Basic and acidic residues" evidence="2">
    <location>
        <begin position="15"/>
        <end position="26"/>
    </location>
</feature>
<organism evidence="3 4">
    <name type="scientific">Phialemonium atrogriseum</name>
    <dbReference type="NCBI Taxonomy" id="1093897"/>
    <lineage>
        <taxon>Eukaryota</taxon>
        <taxon>Fungi</taxon>
        <taxon>Dikarya</taxon>
        <taxon>Ascomycota</taxon>
        <taxon>Pezizomycotina</taxon>
        <taxon>Sordariomycetes</taxon>
        <taxon>Sordariomycetidae</taxon>
        <taxon>Cephalothecales</taxon>
        <taxon>Cephalothecaceae</taxon>
        <taxon>Phialemonium</taxon>
    </lineage>
</organism>
<feature type="compositionally biased region" description="Pro residues" evidence="2">
    <location>
        <begin position="116"/>
        <end position="126"/>
    </location>
</feature>
<dbReference type="RefSeq" id="XP_060280851.1">
    <property type="nucleotide sequence ID" value="XM_060426194.1"/>
</dbReference>
<evidence type="ECO:0008006" key="5">
    <source>
        <dbReference type="Google" id="ProtNLM"/>
    </source>
</evidence>
<evidence type="ECO:0000256" key="2">
    <source>
        <dbReference type="SAM" id="MobiDB-lite"/>
    </source>
</evidence>
<keyword evidence="1" id="KW-0175">Coiled coil</keyword>
<dbReference type="GeneID" id="85309381"/>
<feature type="compositionally biased region" description="Polar residues" evidence="2">
    <location>
        <begin position="275"/>
        <end position="287"/>
    </location>
</feature>
<feature type="coiled-coil region" evidence="1">
    <location>
        <begin position="309"/>
        <end position="410"/>
    </location>
</feature>
<evidence type="ECO:0000313" key="3">
    <source>
        <dbReference type="EMBL" id="KAK1764638.1"/>
    </source>
</evidence>
<dbReference type="AlphaFoldDB" id="A0AAJ0FIQ7"/>
<feature type="region of interest" description="Disordered" evidence="2">
    <location>
        <begin position="1"/>
        <end position="26"/>
    </location>
</feature>
<feature type="coiled-coil region" evidence="1">
    <location>
        <begin position="464"/>
        <end position="512"/>
    </location>
</feature>
<dbReference type="Proteomes" id="UP001244011">
    <property type="component" value="Unassembled WGS sequence"/>
</dbReference>
<sequence length="538" mass="59293">MPNRLIKLRPPSKPKPKESDLPFQQDKDTVEALKKLLLIMFIKDVFITVLSPDTPPQASSSPKSSPKSLPKSNTSKLAGLLHGRRPSRSALSSASQAAVNSLSSNMAKGANGKPLPSTPASPPPVPSRMSSTIRRVQSFEDQDRSSEDSGSDSTPSLDASHTSAFSSSINSNASGTSTMSKQPSQQPPRNPAENHTASTRLKQSHSVAVLDPPAPTLAVPGLPSQRQSVEMSRSSFEIPQRDSSLTAVTSNTDAESPPPPPPPGGGPHEIPLAATTDTHLPSSNGWDSTIGKAGLGKTGRVINKLVSDNEALKRDIQIERLRAEESKQAARLLEDKMDRLVSEYESRLLEANVTKALLARKERQVETLQAMVELERRRAADAGDRERVWKDEMEKVRAEAKQQVEEATGHAGMMEGRYNAISSHWRDQGDEVRKAVARMRGEIGELLEERKKDDDRIGTLRELCDQQDGNIRDLRRQKEEIAAQFEKYKAEQDEALRDIKSKAAQREEEQERTLGESREVLNKLRWALSVKDNVEWAQ</sequence>
<name>A0AAJ0FIQ7_9PEZI</name>
<comment type="caution">
    <text evidence="3">The sequence shown here is derived from an EMBL/GenBank/DDBJ whole genome shotgun (WGS) entry which is preliminary data.</text>
</comment>
<feature type="compositionally biased region" description="Basic and acidic residues" evidence="2">
    <location>
        <begin position="137"/>
        <end position="147"/>
    </location>
</feature>
<dbReference type="EMBL" id="MU839019">
    <property type="protein sequence ID" value="KAK1764638.1"/>
    <property type="molecule type" value="Genomic_DNA"/>
</dbReference>
<feature type="compositionally biased region" description="Polar residues" evidence="2">
    <location>
        <begin position="224"/>
        <end position="254"/>
    </location>
</feature>
<feature type="compositionally biased region" description="Pro residues" evidence="2">
    <location>
        <begin position="256"/>
        <end position="265"/>
    </location>
</feature>
<reference evidence="3" key="1">
    <citation type="submission" date="2023-06" db="EMBL/GenBank/DDBJ databases">
        <title>Genome-scale phylogeny and comparative genomics of the fungal order Sordariales.</title>
        <authorList>
            <consortium name="Lawrence Berkeley National Laboratory"/>
            <person name="Hensen N."/>
            <person name="Bonometti L."/>
            <person name="Westerberg I."/>
            <person name="Brannstrom I.O."/>
            <person name="Guillou S."/>
            <person name="Cros-Aarteil S."/>
            <person name="Calhoun S."/>
            <person name="Haridas S."/>
            <person name="Kuo A."/>
            <person name="Mondo S."/>
            <person name="Pangilinan J."/>
            <person name="Riley R."/>
            <person name="Labutti K."/>
            <person name="Andreopoulos B."/>
            <person name="Lipzen A."/>
            <person name="Chen C."/>
            <person name="Yanf M."/>
            <person name="Daum C."/>
            <person name="Ng V."/>
            <person name="Clum A."/>
            <person name="Steindorff A."/>
            <person name="Ohm R."/>
            <person name="Martin F."/>
            <person name="Silar P."/>
            <person name="Natvig D."/>
            <person name="Lalanne C."/>
            <person name="Gautier V."/>
            <person name="Ament-Velasquez S.L."/>
            <person name="Kruys A."/>
            <person name="Hutchinson M.I."/>
            <person name="Powell A.J."/>
            <person name="Barry K."/>
            <person name="Miller A.N."/>
            <person name="Grigoriev I.V."/>
            <person name="Debuchy R."/>
            <person name="Gladieux P."/>
            <person name="Thoren M.H."/>
            <person name="Johannesson H."/>
        </authorList>
    </citation>
    <scope>NUCLEOTIDE SEQUENCE</scope>
    <source>
        <strain evidence="3">8032-3</strain>
    </source>
</reference>
<accession>A0AAJ0FIQ7</accession>
<feature type="compositionally biased region" description="Polar residues" evidence="2">
    <location>
        <begin position="193"/>
        <end position="206"/>
    </location>
</feature>
<feature type="compositionally biased region" description="Basic residues" evidence="2">
    <location>
        <begin position="1"/>
        <end position="14"/>
    </location>
</feature>
<proteinExistence type="predicted"/>
<keyword evidence="4" id="KW-1185">Reference proteome</keyword>
<gene>
    <name evidence="3" type="ORF">QBC33DRAFT_517571</name>
</gene>
<feature type="region of interest" description="Disordered" evidence="2">
    <location>
        <begin position="52"/>
        <end position="293"/>
    </location>
</feature>
<feature type="compositionally biased region" description="Low complexity" evidence="2">
    <location>
        <begin position="56"/>
        <end position="76"/>
    </location>
</feature>
<protein>
    <recommendedName>
        <fullName evidence="5">SWI5-dependent HO expression protein 3</fullName>
    </recommendedName>
</protein>
<evidence type="ECO:0000256" key="1">
    <source>
        <dbReference type="SAM" id="Coils"/>
    </source>
</evidence>
<evidence type="ECO:0000313" key="4">
    <source>
        <dbReference type="Proteomes" id="UP001244011"/>
    </source>
</evidence>
<feature type="compositionally biased region" description="Low complexity" evidence="2">
    <location>
        <begin position="151"/>
        <end position="178"/>
    </location>
</feature>